<dbReference type="InterPro" id="IPR000515">
    <property type="entry name" value="MetI-like"/>
</dbReference>
<proteinExistence type="inferred from homology"/>
<evidence type="ECO:0000256" key="1">
    <source>
        <dbReference type="ARBA" id="ARBA00004651"/>
    </source>
</evidence>
<dbReference type="EMBL" id="LWLG01000016">
    <property type="protein sequence ID" value="OAQ20095.1"/>
    <property type="molecule type" value="Genomic_DNA"/>
</dbReference>
<keyword evidence="8" id="KW-1185">Reference proteome</keyword>
<keyword evidence="4 5" id="KW-0472">Membrane</keyword>
<feature type="transmembrane region" description="Helical" evidence="5">
    <location>
        <begin position="201"/>
        <end position="225"/>
    </location>
</feature>
<comment type="similarity">
    <text evidence="5">Belongs to the binding-protein-dependent transport system permease family.</text>
</comment>
<dbReference type="AlphaFoldDB" id="A0A179D1Z6"/>
<dbReference type="CDD" id="cd06261">
    <property type="entry name" value="TM_PBP2"/>
    <property type="match status" value="1"/>
</dbReference>
<comment type="caution">
    <text evidence="7">The sequence shown here is derived from an EMBL/GenBank/DDBJ whole genome shotgun (WGS) entry which is preliminary data.</text>
</comment>
<dbReference type="InterPro" id="IPR035906">
    <property type="entry name" value="MetI-like_sf"/>
</dbReference>
<accession>A0A179D1Z6</accession>
<dbReference type="NCBIfam" id="NF038017">
    <property type="entry name" value="ABC_perm1"/>
    <property type="match status" value="1"/>
</dbReference>
<feature type="transmembrane region" description="Helical" evidence="5">
    <location>
        <begin position="97"/>
        <end position="123"/>
    </location>
</feature>
<keyword evidence="3 5" id="KW-1133">Transmembrane helix</keyword>
<evidence type="ECO:0000313" key="7">
    <source>
        <dbReference type="EMBL" id="OAQ20095.1"/>
    </source>
</evidence>
<name>A0A179D1Z6_9BACT</name>
<gene>
    <name evidence="7" type="ORF">TDIS_1822</name>
</gene>
<evidence type="ECO:0000256" key="5">
    <source>
        <dbReference type="RuleBase" id="RU363032"/>
    </source>
</evidence>
<evidence type="ECO:0000313" key="8">
    <source>
        <dbReference type="Proteomes" id="UP000078390"/>
    </source>
</evidence>
<dbReference type="PROSITE" id="PS50928">
    <property type="entry name" value="ABC_TM1"/>
    <property type="match status" value="1"/>
</dbReference>
<protein>
    <submittedName>
        <fullName evidence="7">ABC-type tungstate transport system, permease protein</fullName>
    </submittedName>
</protein>
<keyword evidence="5" id="KW-0813">Transport</keyword>
<dbReference type="Proteomes" id="UP000078390">
    <property type="component" value="Unassembled WGS sequence"/>
</dbReference>
<evidence type="ECO:0000256" key="4">
    <source>
        <dbReference type="ARBA" id="ARBA00023136"/>
    </source>
</evidence>
<evidence type="ECO:0000259" key="6">
    <source>
        <dbReference type="PROSITE" id="PS50928"/>
    </source>
</evidence>
<dbReference type="RefSeq" id="WP_068671527.1">
    <property type="nucleotide sequence ID" value="NZ_LWLG01000016.1"/>
</dbReference>
<feature type="transmembrane region" description="Helical" evidence="5">
    <location>
        <begin position="32"/>
        <end position="53"/>
    </location>
</feature>
<evidence type="ECO:0000256" key="2">
    <source>
        <dbReference type="ARBA" id="ARBA00022692"/>
    </source>
</evidence>
<evidence type="ECO:0000256" key="3">
    <source>
        <dbReference type="ARBA" id="ARBA00022989"/>
    </source>
</evidence>
<comment type="subcellular location">
    <subcellularLocation>
        <location evidence="1 5">Cell membrane</location>
        <topology evidence="1 5">Multi-pass membrane protein</topology>
    </subcellularLocation>
</comment>
<reference evidence="7 8" key="1">
    <citation type="submission" date="2016-04" db="EMBL/GenBank/DDBJ databases">
        <title>Genome analysis of Thermosulfurimonas dismutans, the first thermophilic sulfur-disproportionating bacterium of the phylum Thermodesulfobacteria.</title>
        <authorList>
            <person name="Mardanov A.V."/>
            <person name="Beletsky A.V."/>
            <person name="Kadnikov V.V."/>
            <person name="Slobodkin A.I."/>
            <person name="Ravin N.V."/>
        </authorList>
    </citation>
    <scope>NUCLEOTIDE SEQUENCE [LARGE SCALE GENOMIC DNA]</scope>
    <source>
        <strain evidence="7 8">S95</strain>
    </source>
</reference>
<dbReference type="PANTHER" id="PTHR43632:SF1">
    <property type="entry name" value="PERMEASE COMPONENT OF TUNGSTATE ABC TRANSPORTER"/>
    <property type="match status" value="1"/>
</dbReference>
<dbReference type="STRING" id="999894.TDIS_1822"/>
<dbReference type="GO" id="GO:0005886">
    <property type="term" value="C:plasma membrane"/>
    <property type="evidence" value="ECO:0007669"/>
    <property type="project" value="UniProtKB-SubCell"/>
</dbReference>
<organism evidence="7 8">
    <name type="scientific">Thermosulfurimonas dismutans</name>
    <dbReference type="NCBI Taxonomy" id="999894"/>
    <lineage>
        <taxon>Bacteria</taxon>
        <taxon>Pseudomonadati</taxon>
        <taxon>Thermodesulfobacteriota</taxon>
        <taxon>Thermodesulfobacteria</taxon>
        <taxon>Thermodesulfobacteriales</taxon>
        <taxon>Thermodesulfobacteriaceae</taxon>
        <taxon>Thermosulfurimonas</taxon>
    </lineage>
</organism>
<feature type="transmembrane region" description="Helical" evidence="5">
    <location>
        <begin position="65"/>
        <end position="85"/>
    </location>
</feature>
<dbReference type="Gene3D" id="1.10.3720.10">
    <property type="entry name" value="MetI-like"/>
    <property type="match status" value="1"/>
</dbReference>
<dbReference type="SUPFAM" id="SSF161098">
    <property type="entry name" value="MetI-like"/>
    <property type="match status" value="1"/>
</dbReference>
<keyword evidence="2 5" id="KW-0812">Transmembrane</keyword>
<dbReference type="PANTHER" id="PTHR43632">
    <property type="entry name" value="PERMEASE COMPONENT OF TUNGSTATE ABC TRANSPORTER"/>
    <property type="match status" value="1"/>
</dbReference>
<dbReference type="PATRIC" id="fig|999894.6.peg.1822"/>
<sequence>MGYITEGIIKAFELLISRDAETYSAILTTLKVSTYAMTASLALGIPLGFFLGFLDFRGKKLLRTIVNTLLAFPTVLIGLLVYALLSQRGPLGQYGLLFTLPGVAIGQTILALPIVIALTATAVESLDRQLRITLLALGANRYQLLCTCIWEARYGILTAAVTAYGRVLTEVGISLMVGGNIKWHTRTITTAIALETSKGEFAMGIALGLVLLLIAFVVNFSLMYLRQRS</sequence>
<dbReference type="InterPro" id="IPR049783">
    <property type="entry name" value="ABC_perm_TupB-like"/>
</dbReference>
<dbReference type="GO" id="GO:0055085">
    <property type="term" value="P:transmembrane transport"/>
    <property type="evidence" value="ECO:0007669"/>
    <property type="project" value="InterPro"/>
</dbReference>
<dbReference type="Pfam" id="PF00528">
    <property type="entry name" value="BPD_transp_1"/>
    <property type="match status" value="1"/>
</dbReference>
<dbReference type="OrthoDB" id="9781724at2"/>
<feature type="domain" description="ABC transmembrane type-1" evidence="6">
    <location>
        <begin position="26"/>
        <end position="222"/>
    </location>
</feature>